<keyword evidence="2" id="KW-0812">Transmembrane</keyword>
<feature type="transmembrane region" description="Helical" evidence="2">
    <location>
        <begin position="49"/>
        <end position="69"/>
    </location>
</feature>
<dbReference type="AlphaFoldDB" id="A0A6J3M698"/>
<gene>
    <name evidence="4" type="ORF">K489DRAFT_379422</name>
</gene>
<feature type="region of interest" description="Disordered" evidence="1">
    <location>
        <begin position="22"/>
        <end position="48"/>
    </location>
</feature>
<reference evidence="4" key="2">
    <citation type="submission" date="2020-04" db="EMBL/GenBank/DDBJ databases">
        <authorList>
            <consortium name="NCBI Genome Project"/>
        </authorList>
    </citation>
    <scope>NUCLEOTIDE SEQUENCE</scope>
    <source>
        <strain evidence="4">CBS 342.82</strain>
    </source>
</reference>
<proteinExistence type="predicted"/>
<keyword evidence="2" id="KW-0472">Membrane</keyword>
<sequence>MGHPDPSFFAFLLPRGLPKIFDEPSKATTPQKHAQARVPHGPKRNGGTALTTALTTAITACMVLVLTSVHYSPKFTLTRVSGRLHTSKLQAQPTGLSQVYEPSLIRSILHRGLP</sequence>
<dbReference type="Proteomes" id="UP000504637">
    <property type="component" value="Unplaced"/>
</dbReference>
<evidence type="ECO:0000313" key="4">
    <source>
        <dbReference type="RefSeq" id="XP_033460459.1"/>
    </source>
</evidence>
<dbReference type="RefSeq" id="XP_033460459.1">
    <property type="nucleotide sequence ID" value="XM_033604642.1"/>
</dbReference>
<keyword evidence="3" id="KW-1185">Reference proteome</keyword>
<reference evidence="4" key="1">
    <citation type="submission" date="2020-01" db="EMBL/GenBank/DDBJ databases">
        <authorList>
            <consortium name="DOE Joint Genome Institute"/>
            <person name="Haridas S."/>
            <person name="Albert R."/>
            <person name="Binder M."/>
            <person name="Bloem J."/>
            <person name="Labutti K."/>
            <person name="Salamov A."/>
            <person name="Andreopoulos B."/>
            <person name="Baker S.E."/>
            <person name="Barry K."/>
            <person name="Bills G."/>
            <person name="Bluhm B.H."/>
            <person name="Cannon C."/>
            <person name="Castanera R."/>
            <person name="Culley D.E."/>
            <person name="Daum C."/>
            <person name="Ezra D."/>
            <person name="Gonzalez J.B."/>
            <person name="Henrissat B."/>
            <person name="Kuo A."/>
            <person name="Liang C."/>
            <person name="Lipzen A."/>
            <person name="Lutzoni F."/>
            <person name="Magnuson J."/>
            <person name="Mondo S."/>
            <person name="Nolan M."/>
            <person name="Ohm R."/>
            <person name="Pangilinan J."/>
            <person name="Park H.-J."/>
            <person name="Ramirez L."/>
            <person name="Alfaro M."/>
            <person name="Sun H."/>
            <person name="Tritt A."/>
            <person name="Yoshinaga Y."/>
            <person name="Zwiers L.-H."/>
            <person name="Turgeon B.G."/>
            <person name="Goodwin S.B."/>
            <person name="Spatafora J.W."/>
            <person name="Crous P.W."/>
            <person name="Grigoriev I.V."/>
        </authorList>
    </citation>
    <scope>NUCLEOTIDE SEQUENCE</scope>
    <source>
        <strain evidence="4">CBS 342.82</strain>
    </source>
</reference>
<accession>A0A6J3M698</accession>
<keyword evidence="2" id="KW-1133">Transmembrane helix</keyword>
<protein>
    <submittedName>
        <fullName evidence="4">Uncharacterized protein</fullName>
    </submittedName>
</protein>
<organism evidence="4">
    <name type="scientific">Dissoconium aciculare CBS 342.82</name>
    <dbReference type="NCBI Taxonomy" id="1314786"/>
    <lineage>
        <taxon>Eukaryota</taxon>
        <taxon>Fungi</taxon>
        <taxon>Dikarya</taxon>
        <taxon>Ascomycota</taxon>
        <taxon>Pezizomycotina</taxon>
        <taxon>Dothideomycetes</taxon>
        <taxon>Dothideomycetidae</taxon>
        <taxon>Mycosphaerellales</taxon>
        <taxon>Dissoconiaceae</taxon>
        <taxon>Dissoconium</taxon>
    </lineage>
</organism>
<reference evidence="4" key="3">
    <citation type="submission" date="2025-08" db="UniProtKB">
        <authorList>
            <consortium name="RefSeq"/>
        </authorList>
    </citation>
    <scope>IDENTIFICATION</scope>
    <source>
        <strain evidence="4">CBS 342.82</strain>
    </source>
</reference>
<name>A0A6J3M698_9PEZI</name>
<dbReference type="GeneID" id="54362442"/>
<evidence type="ECO:0000256" key="1">
    <source>
        <dbReference type="SAM" id="MobiDB-lite"/>
    </source>
</evidence>
<evidence type="ECO:0000256" key="2">
    <source>
        <dbReference type="SAM" id="Phobius"/>
    </source>
</evidence>
<evidence type="ECO:0000313" key="3">
    <source>
        <dbReference type="Proteomes" id="UP000504637"/>
    </source>
</evidence>